<comment type="similarity">
    <text evidence="1">Belongs to the WXG100 family.</text>
</comment>
<dbReference type="Gene3D" id="1.10.287.1060">
    <property type="entry name" value="ESAT-6-like"/>
    <property type="match status" value="1"/>
</dbReference>
<evidence type="ECO:0000313" key="2">
    <source>
        <dbReference type="EMBL" id="AUZ86633.1"/>
    </source>
</evidence>
<gene>
    <name evidence="2" type="ORF">CVO76_02500</name>
</gene>
<dbReference type="RefSeq" id="WP_208740558.1">
    <property type="nucleotide sequence ID" value="NZ_CP024915.1"/>
</dbReference>
<accession>A0A2L0UBI1</accession>
<evidence type="ECO:0000313" key="3">
    <source>
        <dbReference type="Proteomes" id="UP000239187"/>
    </source>
</evidence>
<dbReference type="InterPro" id="IPR010310">
    <property type="entry name" value="T7SS_ESAT-6-like"/>
</dbReference>
<evidence type="ECO:0000256" key="1">
    <source>
        <dbReference type="RuleBase" id="RU362001"/>
    </source>
</evidence>
<dbReference type="EMBL" id="CP024915">
    <property type="protein sequence ID" value="AUZ86633.1"/>
    <property type="molecule type" value="Genomic_DNA"/>
</dbReference>
<dbReference type="SUPFAM" id="SSF140453">
    <property type="entry name" value="EsxAB dimer-like"/>
    <property type="match status" value="1"/>
</dbReference>
<organism evidence="2 3">
    <name type="scientific">Arthrobacter agilis</name>
    <dbReference type="NCBI Taxonomy" id="37921"/>
    <lineage>
        <taxon>Bacteria</taxon>
        <taxon>Bacillati</taxon>
        <taxon>Actinomycetota</taxon>
        <taxon>Actinomycetes</taxon>
        <taxon>Micrococcales</taxon>
        <taxon>Micrococcaceae</taxon>
        <taxon>Arthrobacter</taxon>
    </lineage>
</organism>
<name>A0A2L0UBI1_9MICC</name>
<dbReference type="AlphaFoldDB" id="A0A2L0UBI1"/>
<sequence>MPFFNVDTDGLAAKSSQVQGTISRLQAEVNSMQAGLRDLEGIWTGQAASNFQQLVLQWRATQQQVEESLAGINAALSLATRQYADAEQDNARMFLG</sequence>
<dbReference type="InterPro" id="IPR036689">
    <property type="entry name" value="ESAT-6-like_sf"/>
</dbReference>
<proteinExistence type="inferred from homology"/>
<reference evidence="2 3" key="1">
    <citation type="submission" date="2017-11" db="EMBL/GenBank/DDBJ databases">
        <title>Draft genome of Arthrobacter agilis strain UMCV2, a plant growth-promoting rhizobacterium and biocontrol capacity of phytopathogenic fungi.</title>
        <authorList>
            <person name="Martinez-Camara R."/>
            <person name="Santoyo G."/>
            <person name="Moreno-Hagelsieb G."/>
            <person name="Valencia-Cantero E."/>
        </authorList>
    </citation>
    <scope>NUCLEOTIDE SEQUENCE [LARGE SCALE GENOMIC DNA]</scope>
    <source>
        <strain evidence="2 3">UMCV2</strain>
    </source>
</reference>
<dbReference type="Pfam" id="PF06013">
    <property type="entry name" value="WXG100"/>
    <property type="match status" value="1"/>
</dbReference>
<dbReference type="Proteomes" id="UP000239187">
    <property type="component" value="Chromosome"/>
</dbReference>
<protein>
    <recommendedName>
        <fullName evidence="1">ESAT-6-like protein</fullName>
    </recommendedName>
</protein>
<dbReference type="NCBIfam" id="TIGR03930">
    <property type="entry name" value="WXG100_ESAT6"/>
    <property type="match status" value="1"/>
</dbReference>